<feature type="compositionally biased region" description="Low complexity" evidence="1">
    <location>
        <begin position="127"/>
        <end position="145"/>
    </location>
</feature>
<evidence type="ECO:0000313" key="3">
    <source>
        <dbReference type="Proteomes" id="UP000799777"/>
    </source>
</evidence>
<protein>
    <submittedName>
        <fullName evidence="2">Uncharacterized protein</fullName>
    </submittedName>
</protein>
<evidence type="ECO:0000313" key="2">
    <source>
        <dbReference type="EMBL" id="KAF2036748.1"/>
    </source>
</evidence>
<dbReference type="Proteomes" id="UP000799777">
    <property type="component" value="Unassembled WGS sequence"/>
</dbReference>
<gene>
    <name evidence="2" type="ORF">EK21DRAFT_83684</name>
</gene>
<proteinExistence type="predicted"/>
<organism evidence="2 3">
    <name type="scientific">Setomelanomma holmii</name>
    <dbReference type="NCBI Taxonomy" id="210430"/>
    <lineage>
        <taxon>Eukaryota</taxon>
        <taxon>Fungi</taxon>
        <taxon>Dikarya</taxon>
        <taxon>Ascomycota</taxon>
        <taxon>Pezizomycotina</taxon>
        <taxon>Dothideomycetes</taxon>
        <taxon>Pleosporomycetidae</taxon>
        <taxon>Pleosporales</taxon>
        <taxon>Pleosporineae</taxon>
        <taxon>Phaeosphaeriaceae</taxon>
        <taxon>Setomelanomma</taxon>
    </lineage>
</organism>
<dbReference type="EMBL" id="ML978154">
    <property type="protein sequence ID" value="KAF2036748.1"/>
    <property type="molecule type" value="Genomic_DNA"/>
</dbReference>
<dbReference type="AlphaFoldDB" id="A0A9P4HM00"/>
<evidence type="ECO:0000256" key="1">
    <source>
        <dbReference type="SAM" id="MobiDB-lite"/>
    </source>
</evidence>
<keyword evidence="3" id="KW-1185">Reference proteome</keyword>
<accession>A0A9P4HM00</accession>
<feature type="region of interest" description="Disordered" evidence="1">
    <location>
        <begin position="127"/>
        <end position="161"/>
    </location>
</feature>
<comment type="caution">
    <text evidence="2">The sequence shown here is derived from an EMBL/GenBank/DDBJ whole genome shotgun (WGS) entry which is preliminary data.</text>
</comment>
<dbReference type="OrthoDB" id="3793330at2759"/>
<reference evidence="2" key="1">
    <citation type="journal article" date="2020" name="Stud. Mycol.">
        <title>101 Dothideomycetes genomes: a test case for predicting lifestyles and emergence of pathogens.</title>
        <authorList>
            <person name="Haridas S."/>
            <person name="Albert R."/>
            <person name="Binder M."/>
            <person name="Bloem J."/>
            <person name="Labutti K."/>
            <person name="Salamov A."/>
            <person name="Andreopoulos B."/>
            <person name="Baker S."/>
            <person name="Barry K."/>
            <person name="Bills G."/>
            <person name="Bluhm B."/>
            <person name="Cannon C."/>
            <person name="Castanera R."/>
            <person name="Culley D."/>
            <person name="Daum C."/>
            <person name="Ezra D."/>
            <person name="Gonzalez J."/>
            <person name="Henrissat B."/>
            <person name="Kuo A."/>
            <person name="Liang C."/>
            <person name="Lipzen A."/>
            <person name="Lutzoni F."/>
            <person name="Magnuson J."/>
            <person name="Mondo S."/>
            <person name="Nolan M."/>
            <person name="Ohm R."/>
            <person name="Pangilinan J."/>
            <person name="Park H.-J."/>
            <person name="Ramirez L."/>
            <person name="Alfaro M."/>
            <person name="Sun H."/>
            <person name="Tritt A."/>
            <person name="Yoshinaga Y."/>
            <person name="Zwiers L.-H."/>
            <person name="Turgeon B."/>
            <person name="Goodwin S."/>
            <person name="Spatafora J."/>
            <person name="Crous P."/>
            <person name="Grigoriev I."/>
        </authorList>
    </citation>
    <scope>NUCLEOTIDE SEQUENCE</scope>
    <source>
        <strain evidence="2">CBS 110217</strain>
    </source>
</reference>
<sequence length="161" mass="17895">MYKPKITCTAPFPPTRNAATSFSPEHNPMTLREGAVVNISWSTSFERVNLFSHHRYEPATWVVNDRTSDESWYAWTVTSRNATHLDEPFVIRAIVAGQVRGEPIVDDFWTVMFGIAKTGPDVFQPSVTTSSASTVSPGTPTTSSGFSRYEFRSPTRSSNIA</sequence>
<name>A0A9P4HM00_9PLEO</name>